<dbReference type="EMBL" id="CP000667">
    <property type="protein sequence ID" value="ABP56864.1"/>
    <property type="molecule type" value="Genomic_DNA"/>
</dbReference>
<feature type="transmembrane region" description="Helical" evidence="1">
    <location>
        <begin position="117"/>
        <end position="142"/>
    </location>
</feature>
<sequence>MVGVGFPDIGPVRCGHADSFKIILMNTEPISVDGVAGPIVVTTNAFRARPVVTVSGVPAPQTGGHQYALPAAGGGAVEATVRSAFADPYPTVEVNGVQHRTGPSIPVALRVLTLLPILVMVAVGGALGGLIGALGFVVNVGAVTRIQTPTAVKALIMVGVSAVAFVLWLAIAIVVSAAFGLN</sequence>
<protein>
    <submittedName>
        <fullName evidence="2">Uncharacterized protein</fullName>
    </submittedName>
</protein>
<evidence type="ECO:0000256" key="1">
    <source>
        <dbReference type="SAM" id="Phobius"/>
    </source>
</evidence>
<dbReference type="AlphaFoldDB" id="A4XD57"/>
<evidence type="ECO:0000313" key="2">
    <source>
        <dbReference type="EMBL" id="ABP56864.1"/>
    </source>
</evidence>
<name>A4XD57_SALTO</name>
<organism evidence="2 3">
    <name type="scientific">Salinispora tropica (strain ATCC BAA-916 / DSM 44818 / JCM 13857 / NBRC 105044 / CNB-440)</name>
    <dbReference type="NCBI Taxonomy" id="369723"/>
    <lineage>
        <taxon>Bacteria</taxon>
        <taxon>Bacillati</taxon>
        <taxon>Actinomycetota</taxon>
        <taxon>Actinomycetes</taxon>
        <taxon>Micromonosporales</taxon>
        <taxon>Micromonosporaceae</taxon>
        <taxon>Salinispora</taxon>
    </lineage>
</organism>
<keyword evidence="3" id="KW-1185">Reference proteome</keyword>
<dbReference type="KEGG" id="stp:Strop_4436"/>
<evidence type="ECO:0000313" key="3">
    <source>
        <dbReference type="Proteomes" id="UP000000235"/>
    </source>
</evidence>
<keyword evidence="1" id="KW-0812">Transmembrane</keyword>
<dbReference type="Proteomes" id="UP000000235">
    <property type="component" value="Chromosome"/>
</dbReference>
<keyword evidence="1" id="KW-0472">Membrane</keyword>
<accession>A4XD57</accession>
<gene>
    <name evidence="2" type="ordered locus">Strop_4436</name>
</gene>
<dbReference type="eggNOG" id="ENOG5032FEV">
    <property type="taxonomic scope" value="Bacteria"/>
</dbReference>
<feature type="transmembrane region" description="Helical" evidence="1">
    <location>
        <begin position="154"/>
        <end position="179"/>
    </location>
</feature>
<proteinExistence type="predicted"/>
<dbReference type="HOGENOM" id="CLU_1668141_0_0_11"/>
<keyword evidence="1" id="KW-1133">Transmembrane helix</keyword>
<reference evidence="3" key="1">
    <citation type="journal article" date="2007" name="Proc. Natl. Acad. Sci. U.S.A.">
        <title>Genome sequencing reveals complex secondary metabolome in the marine actinomycete Salinispora tropica.</title>
        <authorList>
            <person name="Udwary D.W."/>
            <person name="Zeigler L."/>
            <person name="Asolkar R.N."/>
            <person name="Singan V."/>
            <person name="Lapidus A."/>
            <person name="Fenical W."/>
            <person name="Jensen P.R."/>
            <person name="Moore B.S."/>
        </authorList>
    </citation>
    <scope>NUCLEOTIDE SEQUENCE [LARGE SCALE GENOMIC DNA]</scope>
    <source>
        <strain evidence="3">ATCC BAA-916 / DSM 44818 / CNB-440</strain>
    </source>
</reference>